<keyword evidence="1" id="KW-1133">Transmembrane helix</keyword>
<sequence>MQVEKSKLVTTFAIVRSFNVAAICALAIWNAYAFYLNQAMQQTPGLRPVELQLVSVAATDTSQSYQPEQK</sequence>
<accession>A0ABR6Z662</accession>
<name>A0ABR6Z662_9BURK</name>
<evidence type="ECO:0000313" key="3">
    <source>
        <dbReference type="Proteomes" id="UP000646911"/>
    </source>
</evidence>
<keyword evidence="3" id="KW-1185">Reference proteome</keyword>
<evidence type="ECO:0000256" key="1">
    <source>
        <dbReference type="SAM" id="Phobius"/>
    </source>
</evidence>
<feature type="transmembrane region" description="Helical" evidence="1">
    <location>
        <begin position="12"/>
        <end position="35"/>
    </location>
</feature>
<dbReference type="Proteomes" id="UP000646911">
    <property type="component" value="Unassembled WGS sequence"/>
</dbReference>
<keyword evidence="1" id="KW-0812">Transmembrane</keyword>
<keyword evidence="1" id="KW-0472">Membrane</keyword>
<dbReference type="RefSeq" id="WP_186952263.1">
    <property type="nucleotide sequence ID" value="NZ_JACOFX010000002.1"/>
</dbReference>
<reference evidence="2 3" key="1">
    <citation type="submission" date="2020-08" db="EMBL/GenBank/DDBJ databases">
        <title>Novel species isolated from subtropical streams in China.</title>
        <authorList>
            <person name="Lu H."/>
        </authorList>
    </citation>
    <scope>NUCLEOTIDE SEQUENCE [LARGE SCALE GENOMIC DNA]</scope>
    <source>
        <strain evidence="2 3">NL8W</strain>
    </source>
</reference>
<evidence type="ECO:0000313" key="2">
    <source>
        <dbReference type="EMBL" id="MBC3907059.1"/>
    </source>
</evidence>
<protein>
    <submittedName>
        <fullName evidence="2">Uncharacterized protein</fullName>
    </submittedName>
</protein>
<comment type="caution">
    <text evidence="2">The sequence shown here is derived from an EMBL/GenBank/DDBJ whole genome shotgun (WGS) entry which is preliminary data.</text>
</comment>
<gene>
    <name evidence="2" type="ORF">H8L47_05745</name>
</gene>
<proteinExistence type="predicted"/>
<organism evidence="2 3">
    <name type="scientific">Undibacterium umbellatum</name>
    <dbReference type="NCBI Taxonomy" id="2762300"/>
    <lineage>
        <taxon>Bacteria</taxon>
        <taxon>Pseudomonadati</taxon>
        <taxon>Pseudomonadota</taxon>
        <taxon>Betaproteobacteria</taxon>
        <taxon>Burkholderiales</taxon>
        <taxon>Oxalobacteraceae</taxon>
        <taxon>Undibacterium</taxon>
    </lineage>
</organism>
<dbReference type="EMBL" id="JACOFX010000002">
    <property type="protein sequence ID" value="MBC3907059.1"/>
    <property type="molecule type" value="Genomic_DNA"/>
</dbReference>